<dbReference type="GO" id="GO:0000398">
    <property type="term" value="P:mRNA splicing, via spliceosome"/>
    <property type="evidence" value="ECO:0000318"/>
    <property type="project" value="GO_Central"/>
</dbReference>
<gene>
    <name evidence="1" type="ORF">CISIN_1g0416531mg</name>
</gene>
<proteinExistence type="predicted"/>
<protein>
    <submittedName>
        <fullName evidence="1">Uncharacterized protein</fullName>
    </submittedName>
</protein>
<dbReference type="AlphaFoldDB" id="A0A067DEY6"/>
<name>A0A067DEY6_CITSI</name>
<dbReference type="GO" id="GO:0003723">
    <property type="term" value="F:RNA binding"/>
    <property type="evidence" value="ECO:0000318"/>
    <property type="project" value="GO_Central"/>
</dbReference>
<organism evidence="1 2">
    <name type="scientific">Citrus sinensis</name>
    <name type="common">Sweet orange</name>
    <name type="synonym">Citrus aurantium var. sinensis</name>
    <dbReference type="NCBI Taxonomy" id="2711"/>
    <lineage>
        <taxon>Eukaryota</taxon>
        <taxon>Viridiplantae</taxon>
        <taxon>Streptophyta</taxon>
        <taxon>Embryophyta</taxon>
        <taxon>Tracheophyta</taxon>
        <taxon>Spermatophyta</taxon>
        <taxon>Magnoliopsida</taxon>
        <taxon>eudicotyledons</taxon>
        <taxon>Gunneridae</taxon>
        <taxon>Pentapetalae</taxon>
        <taxon>rosids</taxon>
        <taxon>malvids</taxon>
        <taxon>Sapindales</taxon>
        <taxon>Rutaceae</taxon>
        <taxon>Aurantioideae</taxon>
        <taxon>Citrus</taxon>
    </lineage>
</organism>
<dbReference type="PANTHER" id="PTHR18034:SF3">
    <property type="entry name" value="PRE-MRNA-SPLICING FACTOR CWC22 HOMOLOG"/>
    <property type="match status" value="1"/>
</dbReference>
<dbReference type="PANTHER" id="PTHR18034">
    <property type="entry name" value="CELL CYCLE CONTROL PROTEIN CWF22-RELATED"/>
    <property type="match status" value="1"/>
</dbReference>
<sequence length="242" mass="27907">FRAARGFAGESYKRITIVSKYTIGFVKECGLMLQDLSPKGLHGAYEWFCGTLREGETDKRVQILIEGLLAVRKAKIQGYLALILEVDLVKIEDQLTHEDESKEEVDDEEKKEKNETETSLANLRRKNFLTIMSCVDFEEAIHKPLKIKLEADQEMEVYQEKFKECFVQQYSMIHRLGTNRTRNVAKFFAQLSGTDAMPCHVFWLILLNGGRHHFIFPYFHEDSLSEPVGASWHDGSENARLI</sequence>
<evidence type="ECO:0000313" key="1">
    <source>
        <dbReference type="EMBL" id="KDO41418.1"/>
    </source>
</evidence>
<dbReference type="Gene3D" id="1.25.40.180">
    <property type="match status" value="1"/>
</dbReference>
<accession>A0A067DEY6</accession>
<dbReference type="Proteomes" id="UP000027120">
    <property type="component" value="Unassembled WGS sequence"/>
</dbReference>
<reference evidence="1 2" key="1">
    <citation type="submission" date="2014-04" db="EMBL/GenBank/DDBJ databases">
        <authorList>
            <consortium name="International Citrus Genome Consortium"/>
            <person name="Gmitter F."/>
            <person name="Chen C."/>
            <person name="Farmerie W."/>
            <person name="Harkins T."/>
            <person name="Desany B."/>
            <person name="Mohiuddin M."/>
            <person name="Kodira C."/>
            <person name="Borodovsky M."/>
            <person name="Lomsadze A."/>
            <person name="Burns P."/>
            <person name="Jenkins J."/>
            <person name="Prochnik S."/>
            <person name="Shu S."/>
            <person name="Chapman J."/>
            <person name="Pitluck S."/>
            <person name="Schmutz J."/>
            <person name="Rokhsar D."/>
        </authorList>
    </citation>
    <scope>NUCLEOTIDE SEQUENCE</scope>
</reference>
<dbReference type="STRING" id="2711.A0A067DEY6"/>
<dbReference type="EMBL" id="KK785643">
    <property type="protein sequence ID" value="KDO41418.1"/>
    <property type="molecule type" value="Genomic_DNA"/>
</dbReference>
<evidence type="ECO:0000313" key="2">
    <source>
        <dbReference type="Proteomes" id="UP000027120"/>
    </source>
</evidence>
<feature type="non-terminal residue" evidence="1">
    <location>
        <position position="1"/>
    </location>
</feature>
<dbReference type="GO" id="GO:0071013">
    <property type="term" value="C:catalytic step 2 spliceosome"/>
    <property type="evidence" value="ECO:0000318"/>
    <property type="project" value="GO_Central"/>
</dbReference>
<keyword evidence="2" id="KW-1185">Reference proteome</keyword>
<dbReference type="InterPro" id="IPR050781">
    <property type="entry name" value="CWC22_splicing_factor"/>
</dbReference>